<evidence type="ECO:0000313" key="4">
    <source>
        <dbReference type="Proteomes" id="UP000234748"/>
    </source>
</evidence>
<proteinExistence type="predicted"/>
<dbReference type="OrthoDB" id="2388036at2"/>
<dbReference type="Pfam" id="PF09648">
    <property type="entry name" value="YycI"/>
    <property type="match status" value="1"/>
</dbReference>
<sequence>MPEFGSEYLPASREAISLDWNKTKTIFILVFLVLDLFLVYQFIQKKNSSKLEFQTEASFEDRLKENNIKYDNVPREQELSEKYILAKSKIFKDDDIKTIKDQKVINNRSSIYSTLKVPYQLNDPEDKEEVEKFVREYILYATEYRYWQYNKEGSTINLSQTYKGKTLFMNQNGEIKLFLNKQKQVYAYNQTFLNNIEEFKEKEEVIPAIRAVETLFDKGKLEEKTEIKKAYLGYYTVVPAKTTQVLTPTWHIVLDNKKDFFVNALEGQIFQVTPDKKKME</sequence>
<feature type="domain" description="Regulatory protein YycH-like" evidence="2">
    <location>
        <begin position="47"/>
        <end position="264"/>
    </location>
</feature>
<keyword evidence="1" id="KW-0472">Membrane</keyword>
<evidence type="ECO:0000313" key="3">
    <source>
        <dbReference type="EMBL" id="PLT29532.1"/>
    </source>
</evidence>
<reference evidence="3 4" key="1">
    <citation type="submission" date="2017-11" db="EMBL/GenBank/DDBJ databases">
        <title>Comparitive Functional Genomics of Dry Heat Resistant strains isolated from the Viking Spacecraft.</title>
        <authorList>
            <person name="Seuylemezian A."/>
            <person name="Cooper K."/>
            <person name="Vaishampayan P."/>
        </authorList>
    </citation>
    <scope>NUCLEOTIDE SEQUENCE [LARGE SCALE GENOMIC DNA]</scope>
    <source>
        <strain evidence="3 4">V1-29</strain>
    </source>
</reference>
<dbReference type="GO" id="GO:0016020">
    <property type="term" value="C:membrane"/>
    <property type="evidence" value="ECO:0007669"/>
    <property type="project" value="InterPro"/>
</dbReference>
<evidence type="ECO:0000259" key="2">
    <source>
        <dbReference type="Pfam" id="PF09648"/>
    </source>
</evidence>
<dbReference type="Gene3D" id="2.40.128.690">
    <property type="entry name" value="YycH protein, domain 3-like"/>
    <property type="match status" value="1"/>
</dbReference>
<dbReference type="EMBL" id="PGUY01000038">
    <property type="protein sequence ID" value="PLT29532.1"/>
    <property type="molecule type" value="Genomic_DNA"/>
</dbReference>
<dbReference type="AlphaFoldDB" id="A0A2N5M5C2"/>
<comment type="caution">
    <text evidence="3">The sequence shown here is derived from an EMBL/GenBank/DDBJ whole genome shotgun (WGS) entry which is preliminary data.</text>
</comment>
<keyword evidence="1" id="KW-1133">Transmembrane helix</keyword>
<protein>
    <recommendedName>
        <fullName evidence="2">Regulatory protein YycH-like domain-containing protein</fullName>
    </recommendedName>
</protein>
<gene>
    <name evidence="3" type="ORF">CUU66_12470</name>
</gene>
<keyword evidence="4" id="KW-1185">Reference proteome</keyword>
<dbReference type="Proteomes" id="UP000234748">
    <property type="component" value="Unassembled WGS sequence"/>
</dbReference>
<accession>A0A2N5M5C2</accession>
<organism evidence="3 4">
    <name type="scientific">Peribacillus deserti</name>
    <dbReference type="NCBI Taxonomy" id="673318"/>
    <lineage>
        <taxon>Bacteria</taxon>
        <taxon>Bacillati</taxon>
        <taxon>Bacillota</taxon>
        <taxon>Bacilli</taxon>
        <taxon>Bacillales</taxon>
        <taxon>Bacillaceae</taxon>
        <taxon>Peribacillus</taxon>
    </lineage>
</organism>
<name>A0A2N5M5C2_9BACI</name>
<keyword evidence="1" id="KW-0812">Transmembrane</keyword>
<evidence type="ECO:0000256" key="1">
    <source>
        <dbReference type="SAM" id="Phobius"/>
    </source>
</evidence>
<feature type="transmembrane region" description="Helical" evidence="1">
    <location>
        <begin position="26"/>
        <end position="43"/>
    </location>
</feature>
<dbReference type="InterPro" id="IPR018604">
    <property type="entry name" value="YycI-like"/>
</dbReference>